<feature type="compositionally biased region" description="Basic and acidic residues" evidence="1">
    <location>
        <begin position="26"/>
        <end position="35"/>
    </location>
</feature>
<reference evidence="2 3" key="1">
    <citation type="journal article" date="2003" name="Cell">
        <title>Origins of highly mosaic mycobacteriophage genomes.</title>
        <authorList>
            <person name="Pedulla M.L."/>
            <person name="Ford M.E."/>
            <person name="Houtz J.M."/>
            <person name="Karthikeyan T."/>
            <person name="Wadsworth C."/>
            <person name="Lewis J.A."/>
            <person name="Jacobs-Sera D."/>
            <person name="Falbo J."/>
            <person name="Gross J."/>
            <person name="Pannunzio N.R."/>
            <person name="Brucker W."/>
            <person name="Kumar V."/>
            <person name="Kandasamy J."/>
            <person name="Keenan L."/>
            <person name="Bardarov S."/>
            <person name="Kriakov J."/>
            <person name="Lawrence J.G."/>
            <person name="Jacobs W.R. Jr."/>
            <person name="Hendrix R.W."/>
            <person name="Hatfull G.F."/>
        </authorList>
    </citation>
    <scope>NUCLEOTIDE SEQUENCE</scope>
</reference>
<evidence type="ECO:0000256" key="1">
    <source>
        <dbReference type="SAM" id="MobiDB-lite"/>
    </source>
</evidence>
<gene>
    <name evidence="2" type="primary">73</name>
    <name evidence="2" type="ORF">PBI_BARNYARD_73</name>
</gene>
<keyword evidence="3" id="KW-1185">Reference proteome</keyword>
<sequence>MCNDLDDVLAAFHPDSLDLHVAGVRGQRDQEEQPVGRRHRNPTENAVKSKTKLAEAKRKRPHLGEPKVTVPPNPKKVLWCPFCDWRHSDSFTGRRRLGNHCADAHYNEVAFDQGQEPPDLED</sequence>
<dbReference type="Proteomes" id="UP000000731">
    <property type="component" value="Segment"/>
</dbReference>
<dbReference type="RefSeq" id="NP_818611.1">
    <property type="nucleotide sequence ID" value="NC_004689.1"/>
</dbReference>
<evidence type="ECO:0000313" key="3">
    <source>
        <dbReference type="Proteomes" id="UP000000731"/>
    </source>
</evidence>
<proteinExistence type="predicted"/>
<organism evidence="2 3">
    <name type="scientific">Mycobacterium phage Barnyard</name>
    <dbReference type="NCBI Taxonomy" id="205880"/>
    <lineage>
        <taxon>Viruses</taxon>
        <taxon>Duplodnaviria</taxon>
        <taxon>Heunggongvirae</taxon>
        <taxon>Uroviricota</taxon>
        <taxon>Caudoviricetes</taxon>
        <taxon>Barnyardvirus</taxon>
        <taxon>Barnyardvirus barnyard</taxon>
    </lineage>
</organism>
<dbReference type="KEGG" id="vg:1260279"/>
<evidence type="ECO:0000313" key="2">
    <source>
        <dbReference type="EMBL" id="AAN02127.1"/>
    </source>
</evidence>
<dbReference type="EMBL" id="AY129339">
    <property type="protein sequence ID" value="AAN02127.1"/>
    <property type="molecule type" value="Genomic_DNA"/>
</dbReference>
<name>Q855Z9_9CAUD</name>
<protein>
    <submittedName>
        <fullName evidence="2">Uncharacterized protein</fullName>
    </submittedName>
</protein>
<accession>Q855Z9</accession>
<feature type="region of interest" description="Disordered" evidence="1">
    <location>
        <begin position="24"/>
        <end position="71"/>
    </location>
</feature>